<dbReference type="Proteomes" id="UP001642540">
    <property type="component" value="Unassembled WGS sequence"/>
</dbReference>
<comment type="caution">
    <text evidence="2">The sequence shown here is derived from an EMBL/GenBank/DDBJ whole genome shotgun (WGS) entry which is preliminary data.</text>
</comment>
<evidence type="ECO:0000313" key="3">
    <source>
        <dbReference type="Proteomes" id="UP001642540"/>
    </source>
</evidence>
<protein>
    <submittedName>
        <fullName evidence="2">Uncharacterized protein</fullName>
    </submittedName>
</protein>
<accession>A0ABP1S1A1</accession>
<feature type="signal peptide" evidence="1">
    <location>
        <begin position="1"/>
        <end position="18"/>
    </location>
</feature>
<keyword evidence="1" id="KW-0732">Signal</keyword>
<evidence type="ECO:0000313" key="2">
    <source>
        <dbReference type="EMBL" id="CAL8141219.1"/>
    </source>
</evidence>
<dbReference type="EMBL" id="CAXLJM020000146">
    <property type="protein sequence ID" value="CAL8141219.1"/>
    <property type="molecule type" value="Genomic_DNA"/>
</dbReference>
<keyword evidence="3" id="KW-1185">Reference proteome</keyword>
<organism evidence="2 3">
    <name type="scientific">Orchesella dallaii</name>
    <dbReference type="NCBI Taxonomy" id="48710"/>
    <lineage>
        <taxon>Eukaryota</taxon>
        <taxon>Metazoa</taxon>
        <taxon>Ecdysozoa</taxon>
        <taxon>Arthropoda</taxon>
        <taxon>Hexapoda</taxon>
        <taxon>Collembola</taxon>
        <taxon>Entomobryomorpha</taxon>
        <taxon>Entomobryoidea</taxon>
        <taxon>Orchesellidae</taxon>
        <taxon>Orchesellinae</taxon>
        <taxon>Orchesella</taxon>
    </lineage>
</organism>
<gene>
    <name evidence="2" type="ORF">ODALV1_LOCUS28625</name>
</gene>
<reference evidence="2 3" key="1">
    <citation type="submission" date="2024-08" db="EMBL/GenBank/DDBJ databases">
        <authorList>
            <person name="Cucini C."/>
            <person name="Frati F."/>
        </authorList>
    </citation>
    <scope>NUCLEOTIDE SEQUENCE [LARGE SCALE GENOMIC DNA]</scope>
</reference>
<name>A0ABP1S1A1_9HEXA</name>
<evidence type="ECO:0000256" key="1">
    <source>
        <dbReference type="SAM" id="SignalP"/>
    </source>
</evidence>
<proteinExistence type="predicted"/>
<sequence>MYILHFFLLQVFVFVASSSENETPKFISSHGKTQENLDINSREGDGVIQGWIRGRRSKVLDKPLESQVEFREQVDGASSITKNDHDSLSISTAEEVPTFLLSNSNTNDASLGIGTEKIDMQKTDDKEAKKSSTVEPRLDIPVVRIAGIQRQNKNVEMISSKINQNRRLRTKGPIRRQEVDHISIVTEAPALELTSVSPLESSLGGLTDSTSALSSSSSSSYMDFVKNYTTSVVMPRAYHLVNEVADHENCVERISCEISARYLHNEWNGSWRSIVNKGWISRFLSYLWSNHPTVNRIARSLGAAGFREEETRKFQQDTDHTDNISSRSCTNPCGRYICQPKSFLNKYFS</sequence>
<feature type="chain" id="PRO_5046651487" evidence="1">
    <location>
        <begin position="19"/>
        <end position="349"/>
    </location>
</feature>